<evidence type="ECO:0000313" key="2">
    <source>
        <dbReference type="Proteomes" id="UP000007304"/>
    </source>
</evidence>
<protein>
    <submittedName>
        <fullName evidence="1">Uncharacterized protein</fullName>
    </submittedName>
</protein>
<dbReference type="EMBL" id="JH226134">
    <property type="protein sequence ID" value="EHY58828.1"/>
    <property type="molecule type" value="Genomic_DNA"/>
</dbReference>
<dbReference type="Proteomes" id="UP000007304">
    <property type="component" value="Unassembled WGS sequence"/>
</dbReference>
<sequence>MIDLVDVLSRVRIPYVVFATGYPSCPCCLSRVCRLEGNVSSLWRILTNAVRSTGKVSWTTPVDCEVFGGWTSSAPLNTFATLEKAVIRTGYHCGRASMDGDASWLYLIVCELAVDNVWK</sequence>
<accession>H6C2V4</accession>
<dbReference type="GeneID" id="20311469"/>
<dbReference type="HOGENOM" id="CLU_2061489_0_0_1"/>
<reference evidence="1" key="1">
    <citation type="submission" date="2011-07" db="EMBL/GenBank/DDBJ databases">
        <title>The Genome Sequence of Exophiala (Wangiella) dermatitidis NIH/UT8656.</title>
        <authorList>
            <consortium name="The Broad Institute Genome Sequencing Platform"/>
            <person name="Cuomo C."/>
            <person name="Wang Z."/>
            <person name="Hunicke-Smith S."/>
            <person name="Szanislo P.J."/>
            <person name="Earl A."/>
            <person name="Young S.K."/>
            <person name="Zeng Q."/>
            <person name="Gargeya S."/>
            <person name="Fitzgerald M."/>
            <person name="Haas B."/>
            <person name="Abouelleil A."/>
            <person name="Alvarado L."/>
            <person name="Arachchi H.M."/>
            <person name="Berlin A."/>
            <person name="Brown A."/>
            <person name="Chapman S.B."/>
            <person name="Chen Z."/>
            <person name="Dunbar C."/>
            <person name="Freedman E."/>
            <person name="Gearin G."/>
            <person name="Gellesch M."/>
            <person name="Goldberg J."/>
            <person name="Griggs A."/>
            <person name="Gujja S."/>
            <person name="Heiman D."/>
            <person name="Howarth C."/>
            <person name="Larson L."/>
            <person name="Lui A."/>
            <person name="MacDonald P.J.P."/>
            <person name="Montmayeur A."/>
            <person name="Murphy C."/>
            <person name="Neiman D."/>
            <person name="Pearson M."/>
            <person name="Priest M."/>
            <person name="Roberts A."/>
            <person name="Saif S."/>
            <person name="Shea T."/>
            <person name="Shenoy N."/>
            <person name="Sisk P."/>
            <person name="Stolte C."/>
            <person name="Sykes S."/>
            <person name="Wortman J."/>
            <person name="Nusbaum C."/>
            <person name="Birren B."/>
        </authorList>
    </citation>
    <scope>NUCLEOTIDE SEQUENCE</scope>
    <source>
        <strain evidence="1">NIH/UT8656</strain>
    </source>
</reference>
<name>H6C2V4_EXODN</name>
<organism evidence="1 2">
    <name type="scientific">Exophiala dermatitidis (strain ATCC 34100 / CBS 525.76 / NIH/UT8656)</name>
    <name type="common">Black yeast</name>
    <name type="synonym">Wangiella dermatitidis</name>
    <dbReference type="NCBI Taxonomy" id="858893"/>
    <lineage>
        <taxon>Eukaryota</taxon>
        <taxon>Fungi</taxon>
        <taxon>Dikarya</taxon>
        <taxon>Ascomycota</taxon>
        <taxon>Pezizomycotina</taxon>
        <taxon>Eurotiomycetes</taxon>
        <taxon>Chaetothyriomycetidae</taxon>
        <taxon>Chaetothyriales</taxon>
        <taxon>Herpotrichiellaceae</taxon>
        <taxon>Exophiala</taxon>
    </lineage>
</organism>
<keyword evidence="2" id="KW-1185">Reference proteome</keyword>
<dbReference type="VEuPathDB" id="FungiDB:HMPREF1120_06830"/>
<proteinExistence type="predicted"/>
<dbReference type="AlphaFoldDB" id="H6C2V4"/>
<evidence type="ECO:0000313" key="1">
    <source>
        <dbReference type="EMBL" id="EHY58828.1"/>
    </source>
</evidence>
<gene>
    <name evidence="1" type="ORF">HMPREF1120_06830</name>
</gene>
<dbReference type="RefSeq" id="XP_009159289.1">
    <property type="nucleotide sequence ID" value="XM_009161041.1"/>
</dbReference>
<dbReference type="InParanoid" id="H6C2V4"/>